<dbReference type="SUPFAM" id="SSF48726">
    <property type="entry name" value="Immunoglobulin"/>
    <property type="match status" value="1"/>
</dbReference>
<evidence type="ECO:0000259" key="10">
    <source>
        <dbReference type="PROSITE" id="PS50835"/>
    </source>
</evidence>
<dbReference type="Gene3D" id="2.60.40.10">
    <property type="entry name" value="Immunoglobulins"/>
    <property type="match status" value="1"/>
</dbReference>
<dbReference type="FunFam" id="2.60.40.10:FF:000284">
    <property type="entry name" value="interleukin-1 receptor accessory protein-like 1"/>
    <property type="match status" value="1"/>
</dbReference>
<dbReference type="EMBL" id="VOFY01000001">
    <property type="protein sequence ID" value="KAA8595859.1"/>
    <property type="molecule type" value="Genomic_DNA"/>
</dbReference>
<comment type="subcellular location">
    <subcellularLocation>
        <location evidence="1">Membrane</location>
        <topology evidence="1">Single-pass type I membrane protein</topology>
    </subcellularLocation>
</comment>
<dbReference type="InterPro" id="IPR015621">
    <property type="entry name" value="IL-1_rcpt_fam"/>
</dbReference>
<evidence type="ECO:0000313" key="11">
    <source>
        <dbReference type="EMBL" id="KAA8595859.1"/>
    </source>
</evidence>
<comment type="caution">
    <text evidence="11">The sequence shown here is derived from an EMBL/GenBank/DDBJ whole genome shotgun (WGS) entry which is preliminary data.</text>
</comment>
<dbReference type="PANTHER" id="PTHR11890:SF23">
    <property type="entry name" value="INTERLEUKIN-18 RECEPTOR ACCESSORY PROTEIN"/>
    <property type="match status" value="1"/>
</dbReference>
<evidence type="ECO:0000256" key="6">
    <source>
        <dbReference type="ARBA" id="ARBA00023180"/>
    </source>
</evidence>
<sequence length="453" mass="50528">MDLQKGCSRHCQPVVFTDNCMEGQPSDGEDHDPPPMLRTKPALESNEPPSIIYPNGNMKEEVELGRSHTLMCKARFPFEADVSPEVRWYINYSGKMENMTLLRMEEQHEERVTFEVLEVIRRASIKEVTPQLLNQNPTFTCIANNTHGNSNVTIKLIEKMKVKWPSLVGYPVVPLLLVAGLGMVLHVKWLEIQLIYRSHFQHGKHDKDKKEFDVLLSYVWSPPTAELEVLTISSQKGPDTDEEACLSSMDPLNTEEGNSIHRPLEVLLPHVLEDRWAYRLCLLERDVLPGGGFAAKLFPQSPANMDQRSLSIPHPAGPPAAHTGPKGLEGATQSGLDPWRQQLLEVFEESHARSESEARFTHAGPMIKLFCLQARATHEQQHQEMGFDFFPIGLLMLKPILESLRGAGGSAEDSSSSSGVRCWDVRLTAVPSPTVLQETGLVFTLSPSSCGPA</sequence>
<evidence type="ECO:0000256" key="8">
    <source>
        <dbReference type="SAM" id="MobiDB-lite"/>
    </source>
</evidence>
<evidence type="ECO:0000256" key="9">
    <source>
        <dbReference type="SAM" id="Phobius"/>
    </source>
</evidence>
<evidence type="ECO:0000256" key="7">
    <source>
        <dbReference type="ARBA" id="ARBA00023319"/>
    </source>
</evidence>
<dbReference type="PANTHER" id="PTHR11890">
    <property type="entry name" value="INTERLEUKIN-1 RECEPTOR FAMILY MEMBER"/>
    <property type="match status" value="1"/>
</dbReference>
<dbReference type="AlphaFoldDB" id="A0A5J5DRB6"/>
<protein>
    <recommendedName>
        <fullName evidence="10">Ig-like domain-containing protein</fullName>
    </recommendedName>
</protein>
<evidence type="ECO:0000256" key="3">
    <source>
        <dbReference type="ARBA" id="ARBA00022989"/>
    </source>
</evidence>
<dbReference type="GO" id="GO:0042008">
    <property type="term" value="F:interleukin-18 receptor activity"/>
    <property type="evidence" value="ECO:0007669"/>
    <property type="project" value="TreeGrafter"/>
</dbReference>
<accession>A0A5J5DRB6</accession>
<feature type="domain" description="Ig-like" evidence="10">
    <location>
        <begin position="48"/>
        <end position="153"/>
    </location>
</feature>
<name>A0A5J5DRB6_9PERO</name>
<reference evidence="11 12" key="1">
    <citation type="submission" date="2019-08" db="EMBL/GenBank/DDBJ databases">
        <title>A chromosome-level genome assembly, high-density linkage maps, and genome scans reveal the genomic architecture of hybrid incompatibilities underlying speciation via character displacement in darters (Percidae: Etheostominae).</title>
        <authorList>
            <person name="Moran R.L."/>
            <person name="Catchen J.M."/>
            <person name="Fuller R.C."/>
        </authorList>
    </citation>
    <scope>NUCLEOTIDE SEQUENCE [LARGE SCALE GENOMIC DNA]</scope>
    <source>
        <strain evidence="11">EspeVRDwgs_2016</strain>
        <tissue evidence="11">Muscle</tissue>
    </source>
</reference>
<dbReference type="InterPro" id="IPR036179">
    <property type="entry name" value="Ig-like_dom_sf"/>
</dbReference>
<evidence type="ECO:0000256" key="5">
    <source>
        <dbReference type="ARBA" id="ARBA00023170"/>
    </source>
</evidence>
<gene>
    <name evidence="11" type="ORF">FQN60_011150</name>
</gene>
<feature type="region of interest" description="Disordered" evidence="8">
    <location>
        <begin position="18"/>
        <end position="55"/>
    </location>
</feature>
<evidence type="ECO:0000256" key="4">
    <source>
        <dbReference type="ARBA" id="ARBA00023157"/>
    </source>
</evidence>
<feature type="region of interest" description="Disordered" evidence="8">
    <location>
        <begin position="304"/>
        <end position="334"/>
    </location>
</feature>
<keyword evidence="3 9" id="KW-1133">Transmembrane helix</keyword>
<dbReference type="InterPro" id="IPR013783">
    <property type="entry name" value="Ig-like_fold"/>
</dbReference>
<keyword evidence="6" id="KW-0325">Glycoprotein</keyword>
<organism evidence="11 12">
    <name type="scientific">Etheostoma spectabile</name>
    <name type="common">orangethroat darter</name>
    <dbReference type="NCBI Taxonomy" id="54343"/>
    <lineage>
        <taxon>Eukaryota</taxon>
        <taxon>Metazoa</taxon>
        <taxon>Chordata</taxon>
        <taxon>Craniata</taxon>
        <taxon>Vertebrata</taxon>
        <taxon>Euteleostomi</taxon>
        <taxon>Actinopterygii</taxon>
        <taxon>Neopterygii</taxon>
        <taxon>Teleostei</taxon>
        <taxon>Neoteleostei</taxon>
        <taxon>Acanthomorphata</taxon>
        <taxon>Eupercaria</taxon>
        <taxon>Perciformes</taxon>
        <taxon>Percoidei</taxon>
        <taxon>Percidae</taxon>
        <taxon>Etheostomatinae</taxon>
        <taxon>Etheostoma</taxon>
    </lineage>
</organism>
<evidence type="ECO:0000256" key="2">
    <source>
        <dbReference type="ARBA" id="ARBA00022692"/>
    </source>
</evidence>
<feature type="transmembrane region" description="Helical" evidence="9">
    <location>
        <begin position="167"/>
        <end position="189"/>
    </location>
</feature>
<dbReference type="InterPro" id="IPR007110">
    <property type="entry name" value="Ig-like_dom"/>
</dbReference>
<keyword evidence="9" id="KW-0472">Membrane</keyword>
<dbReference type="Proteomes" id="UP000327493">
    <property type="component" value="Chromosome 1"/>
</dbReference>
<evidence type="ECO:0000256" key="1">
    <source>
        <dbReference type="ARBA" id="ARBA00004479"/>
    </source>
</evidence>
<keyword evidence="4" id="KW-1015">Disulfide bond</keyword>
<keyword evidence="7" id="KW-0393">Immunoglobulin domain</keyword>
<keyword evidence="2 9" id="KW-0812">Transmembrane</keyword>
<proteinExistence type="predicted"/>
<keyword evidence="12" id="KW-1185">Reference proteome</keyword>
<dbReference type="GO" id="GO:0016020">
    <property type="term" value="C:membrane"/>
    <property type="evidence" value="ECO:0007669"/>
    <property type="project" value="UniProtKB-SubCell"/>
</dbReference>
<evidence type="ECO:0000313" key="12">
    <source>
        <dbReference type="Proteomes" id="UP000327493"/>
    </source>
</evidence>
<keyword evidence="5" id="KW-0675">Receptor</keyword>
<dbReference type="PROSITE" id="PS50835">
    <property type="entry name" value="IG_LIKE"/>
    <property type="match status" value="1"/>
</dbReference>